<proteinExistence type="predicted"/>
<sequence>MIHYPCLELCSGDTTARWNTRRTRPPAARHAPAWRVANIRCMSFLYTANAANHEILTCATSPPGRTAYT</sequence>
<dbReference type="EMBL" id="AP013058">
    <property type="protein sequence ID" value="BAN23828.1"/>
    <property type="molecule type" value="Genomic_DNA"/>
</dbReference>
<evidence type="ECO:0000313" key="2">
    <source>
        <dbReference type="Proteomes" id="UP000013966"/>
    </source>
</evidence>
<accession>R4WHU4</accession>
<gene>
    <name evidence="1" type="ORF">BRPE64_ACDS20740</name>
</gene>
<reference evidence="1 2" key="1">
    <citation type="journal article" date="2013" name="Genome Announc.">
        <title>Complete Genome Sequence of Burkholderia sp. Strain RPE64, Bacterial Symbiont of the Bean Bug Riptortus pedestris.</title>
        <authorList>
            <person name="Shibata T.F."/>
            <person name="Maeda T."/>
            <person name="Nikoh N."/>
            <person name="Yamaguchi K."/>
            <person name="Oshima K."/>
            <person name="Hattori M."/>
            <person name="Nishiyama T."/>
            <person name="Hasebe M."/>
            <person name="Fukatsu T."/>
            <person name="Kikuchi Y."/>
            <person name="Shigenobu S."/>
        </authorList>
    </citation>
    <scope>NUCLEOTIDE SEQUENCE [LARGE SCALE GENOMIC DNA]</scope>
</reference>
<dbReference type="KEGG" id="buo:BRPE64_ACDS20740"/>
<evidence type="ECO:0000313" key="1">
    <source>
        <dbReference type="EMBL" id="BAN23828.1"/>
    </source>
</evidence>
<dbReference type="HOGENOM" id="CLU_2767896_0_0_4"/>
<protein>
    <submittedName>
        <fullName evidence="1">Uncharacterized protein</fullName>
    </submittedName>
</protein>
<name>R4WHU4_9BURK</name>
<reference evidence="1 2" key="2">
    <citation type="journal article" date="2018" name="Int. J. Syst. Evol. Microbiol.">
        <title>Burkholderia insecticola sp. nov., a gut symbiotic bacterium of the bean bug Riptortus pedestris.</title>
        <authorList>
            <person name="Takeshita K."/>
            <person name="Tamaki H."/>
            <person name="Ohbayashi T."/>
            <person name="Meng X.-Y."/>
            <person name="Sone T."/>
            <person name="Mitani Y."/>
            <person name="Peeters C."/>
            <person name="Kikuchi Y."/>
            <person name="Vandamme P."/>
        </authorList>
    </citation>
    <scope>NUCLEOTIDE SEQUENCE [LARGE SCALE GENOMIC DNA]</scope>
    <source>
        <strain evidence="1">RPE64</strain>
    </source>
</reference>
<organism evidence="1 2">
    <name type="scientific">Caballeronia insecticola</name>
    <dbReference type="NCBI Taxonomy" id="758793"/>
    <lineage>
        <taxon>Bacteria</taxon>
        <taxon>Pseudomonadati</taxon>
        <taxon>Pseudomonadota</taxon>
        <taxon>Betaproteobacteria</taxon>
        <taxon>Burkholderiales</taxon>
        <taxon>Burkholderiaceae</taxon>
        <taxon>Caballeronia</taxon>
    </lineage>
</organism>
<dbReference type="Proteomes" id="UP000013966">
    <property type="component" value="Chromosome 1"/>
</dbReference>
<keyword evidence="2" id="KW-1185">Reference proteome</keyword>
<dbReference type="AlphaFoldDB" id="R4WHU4"/>
<dbReference type="PATRIC" id="fig|758793.3.peg.2078"/>